<sequence>MSPSFSSGRFSVALFLVISAVPIAYLISLERAVPSTHVFSYQSSGFFRECAKWDDAGRRFLVSFMDGGGIGEVVPSDGGNSDDVLREITLVKDVDLAGNASLGIVIDRRRNRLLVAVADLLGNRYSALAAYDMSTWRRVFLAELSGQSGERSFADDVAVDAQGNAYVTDAKGSKIWKVDVNGKIVSTIESPLFTPPGWYNNLVALNGIVYHPDGFLIVIHTFSGLLYKIDLTAADGDDSNSKVSVVGVTGGTLRFGDGLELLSPTKIVVAGSPSAKLVESSDGWRTATVTGWFSTGMVHRIVSSATVKEGRVYLNHIVGFGSKKRHILVEAVF</sequence>
<accession>A0A6J0JH33</accession>
<name>A0A6J0JH33_RAPSA</name>
<dbReference type="PANTHER" id="PTHR31460:SF0">
    <property type="entry name" value="CALCIUM-DEPENDENT PHOSPHOTRIESTERASE SUPERFAMILY PROTEIN-RELATED"/>
    <property type="match status" value="1"/>
</dbReference>
<dbReference type="FunFam" id="2.120.10.30:FF:000089">
    <property type="entry name" value="Calcium-dependent phosphotriesterase superfamily protein"/>
    <property type="match status" value="1"/>
</dbReference>
<dbReference type="GeneID" id="108806524"/>
<proteinExistence type="predicted"/>
<dbReference type="PANTHER" id="PTHR31460">
    <property type="match status" value="1"/>
</dbReference>
<protein>
    <submittedName>
        <fullName evidence="2">Uncharacterized protein LOC108806524 isoform X2</fullName>
    </submittedName>
</protein>
<dbReference type="KEGG" id="rsz:108806524"/>
<reference evidence="1" key="1">
    <citation type="journal article" date="2019" name="Database">
        <title>The radish genome database (RadishGD): an integrated information resource for radish genomics.</title>
        <authorList>
            <person name="Yu H.J."/>
            <person name="Baek S."/>
            <person name="Lee Y.J."/>
            <person name="Cho A."/>
            <person name="Mun J.H."/>
        </authorList>
    </citation>
    <scope>NUCLEOTIDE SEQUENCE [LARGE SCALE GENOMIC DNA]</scope>
    <source>
        <strain evidence="1">cv. WK10039</strain>
    </source>
</reference>
<dbReference type="AlphaFoldDB" id="A0A6J0JH33"/>
<evidence type="ECO:0000313" key="2">
    <source>
        <dbReference type="RefSeq" id="XP_018434164.2"/>
    </source>
</evidence>
<dbReference type="InterPro" id="IPR053224">
    <property type="entry name" value="Sensory_adhesion_molecule"/>
</dbReference>
<dbReference type="RefSeq" id="XP_018434164.2">
    <property type="nucleotide sequence ID" value="XM_018578662.2"/>
</dbReference>
<dbReference type="Gene3D" id="2.120.10.30">
    <property type="entry name" value="TolB, C-terminal domain"/>
    <property type="match status" value="1"/>
</dbReference>
<dbReference type="OrthoDB" id="1902639at2759"/>
<dbReference type="SUPFAM" id="SSF63829">
    <property type="entry name" value="Calcium-dependent phosphotriesterase"/>
    <property type="match status" value="1"/>
</dbReference>
<organism evidence="1 2">
    <name type="scientific">Raphanus sativus</name>
    <name type="common">Radish</name>
    <name type="synonym">Raphanus raphanistrum var. sativus</name>
    <dbReference type="NCBI Taxonomy" id="3726"/>
    <lineage>
        <taxon>Eukaryota</taxon>
        <taxon>Viridiplantae</taxon>
        <taxon>Streptophyta</taxon>
        <taxon>Embryophyta</taxon>
        <taxon>Tracheophyta</taxon>
        <taxon>Spermatophyta</taxon>
        <taxon>Magnoliopsida</taxon>
        <taxon>eudicotyledons</taxon>
        <taxon>Gunneridae</taxon>
        <taxon>Pentapetalae</taxon>
        <taxon>rosids</taxon>
        <taxon>malvids</taxon>
        <taxon>Brassicales</taxon>
        <taxon>Brassicaceae</taxon>
        <taxon>Brassiceae</taxon>
        <taxon>Raphanus</taxon>
    </lineage>
</organism>
<keyword evidence="1" id="KW-1185">Reference proteome</keyword>
<dbReference type="GO" id="GO:0005783">
    <property type="term" value="C:endoplasmic reticulum"/>
    <property type="evidence" value="ECO:0007669"/>
    <property type="project" value="TreeGrafter"/>
</dbReference>
<dbReference type="InterPro" id="IPR011042">
    <property type="entry name" value="6-blade_b-propeller_TolB-like"/>
</dbReference>
<reference evidence="2" key="2">
    <citation type="submission" date="2025-08" db="UniProtKB">
        <authorList>
            <consortium name="RefSeq"/>
        </authorList>
    </citation>
    <scope>IDENTIFICATION</scope>
    <source>
        <tissue evidence="2">Leaf</tissue>
    </source>
</reference>
<evidence type="ECO:0000313" key="1">
    <source>
        <dbReference type="Proteomes" id="UP000504610"/>
    </source>
</evidence>
<gene>
    <name evidence="2" type="primary">LOC108806524</name>
</gene>
<dbReference type="Proteomes" id="UP000504610">
    <property type="component" value="Chromosome 6"/>
</dbReference>